<keyword evidence="1" id="KW-0732">Signal</keyword>
<dbReference type="RefSeq" id="WP_130851358.1">
    <property type="nucleotide sequence ID" value="NZ_UYIG01000013.1"/>
</dbReference>
<feature type="chain" id="PRO_5024942328" evidence="1">
    <location>
        <begin position="30"/>
        <end position="137"/>
    </location>
</feature>
<dbReference type="Proteomes" id="UP000289996">
    <property type="component" value="Unassembled WGS sequence"/>
</dbReference>
<dbReference type="AlphaFoldDB" id="A0A660DW66"/>
<gene>
    <name evidence="2" type="ORF">MUDAN_MDHGFNIF_02205</name>
</gene>
<feature type="signal peptide" evidence="1">
    <location>
        <begin position="1"/>
        <end position="29"/>
    </location>
</feature>
<protein>
    <submittedName>
        <fullName evidence="2">Uncharacterized protein</fullName>
    </submittedName>
</protein>
<reference evidence="2 3" key="1">
    <citation type="submission" date="2018-11" db="EMBL/GenBank/DDBJ databases">
        <authorList>
            <person name="Wuyts S."/>
        </authorList>
    </citation>
    <scope>NUCLEOTIDE SEQUENCE [LARGE SCALE GENOMIC DNA]</scope>
    <source>
        <strain evidence="2">Lactobacillus mudanjiangensis AMBF249</strain>
    </source>
</reference>
<accession>A0A660DW66</accession>
<keyword evidence="3" id="KW-1185">Reference proteome</keyword>
<sequence>MPKATKIWWRHCLFAGLMVILLWVTTASAKQFGTTTPVTETTTDTTHVVQKLTPGQAQKVSAKAIIGTWHRPQSARTLTLRADGSYRLMIGDIVTTGYWRLSAARTLTLTDALGRTSVAQASAHELKFSQADQWLKN</sequence>
<evidence type="ECO:0000313" key="2">
    <source>
        <dbReference type="EMBL" id="VDG27309.1"/>
    </source>
</evidence>
<name>A0A660DW66_9LACO</name>
<organism evidence="2 3">
    <name type="scientific">Lactiplantibacillus mudanjiangensis</name>
    <dbReference type="NCBI Taxonomy" id="1296538"/>
    <lineage>
        <taxon>Bacteria</taxon>
        <taxon>Bacillati</taxon>
        <taxon>Bacillota</taxon>
        <taxon>Bacilli</taxon>
        <taxon>Lactobacillales</taxon>
        <taxon>Lactobacillaceae</taxon>
        <taxon>Lactiplantibacillus</taxon>
    </lineage>
</organism>
<evidence type="ECO:0000313" key="3">
    <source>
        <dbReference type="Proteomes" id="UP000289996"/>
    </source>
</evidence>
<proteinExistence type="predicted"/>
<evidence type="ECO:0000256" key="1">
    <source>
        <dbReference type="SAM" id="SignalP"/>
    </source>
</evidence>
<dbReference type="EMBL" id="UYIG01000013">
    <property type="protein sequence ID" value="VDG27309.1"/>
    <property type="molecule type" value="Genomic_DNA"/>
</dbReference>